<dbReference type="InterPro" id="IPR004360">
    <property type="entry name" value="Glyas_Fos-R_dOase_dom"/>
</dbReference>
<dbReference type="SUPFAM" id="SSF54593">
    <property type="entry name" value="Glyoxalase/Bleomycin resistance protein/Dihydroxybiphenyl dioxygenase"/>
    <property type="match status" value="1"/>
</dbReference>
<sequence>MTAPPVLGLHHLKVPVADLDAGLAWYERILGATHLSRFDHVDRHGQRYAVIVGVPGLDTPVELRWAPAAATAAAGYDPINLAVASVDDLHAWAEHLDAEGVAHSGVVTGGAGHLLVFADPDGMFLRLADVPSGGVEDITMPQGDPEPDDPWLSPPSMRHPGPAAPLPS</sequence>
<evidence type="ECO:0000256" key="1">
    <source>
        <dbReference type="SAM" id="MobiDB-lite"/>
    </source>
</evidence>
<dbReference type="InterPro" id="IPR037523">
    <property type="entry name" value="VOC_core"/>
</dbReference>
<dbReference type="RefSeq" id="WP_163733037.1">
    <property type="nucleotide sequence ID" value="NZ_AP022610.1"/>
</dbReference>
<gene>
    <name evidence="3" type="primary">yaeR_1</name>
    <name evidence="3" type="ORF">MMAD_08800</name>
</gene>
<name>A0A7I7XBA5_9MYCO</name>
<feature type="domain" description="VOC" evidence="2">
    <location>
        <begin position="8"/>
        <end position="130"/>
    </location>
</feature>
<dbReference type="PROSITE" id="PS51819">
    <property type="entry name" value="VOC"/>
    <property type="match status" value="1"/>
</dbReference>
<evidence type="ECO:0000313" key="3">
    <source>
        <dbReference type="EMBL" id="BBZ26585.1"/>
    </source>
</evidence>
<dbReference type="InterPro" id="IPR029068">
    <property type="entry name" value="Glyas_Bleomycin-R_OHBP_Dase"/>
</dbReference>
<accession>A0A7I7XBA5</accession>
<evidence type="ECO:0000313" key="4">
    <source>
        <dbReference type="Proteomes" id="UP000466517"/>
    </source>
</evidence>
<dbReference type="EMBL" id="AP022610">
    <property type="protein sequence ID" value="BBZ26585.1"/>
    <property type="molecule type" value="Genomic_DNA"/>
</dbReference>
<protein>
    <submittedName>
        <fullName evidence="3">Glyoxalase</fullName>
    </submittedName>
</protein>
<reference evidence="3 4" key="1">
    <citation type="journal article" date="2019" name="Emerg. Microbes Infect.">
        <title>Comprehensive subspecies identification of 175 nontuberculous mycobacteria species based on 7547 genomic profiles.</title>
        <authorList>
            <person name="Matsumoto Y."/>
            <person name="Kinjo T."/>
            <person name="Motooka D."/>
            <person name="Nabeya D."/>
            <person name="Jung N."/>
            <person name="Uechi K."/>
            <person name="Horii T."/>
            <person name="Iida T."/>
            <person name="Fujita J."/>
            <person name="Nakamura S."/>
        </authorList>
    </citation>
    <scope>NUCLEOTIDE SEQUENCE [LARGE SCALE GENOMIC DNA]</scope>
    <source>
        <strain evidence="3 4">JCM 13574</strain>
    </source>
</reference>
<dbReference type="CDD" id="cd06587">
    <property type="entry name" value="VOC"/>
    <property type="match status" value="1"/>
</dbReference>
<dbReference type="Proteomes" id="UP000466517">
    <property type="component" value="Chromosome"/>
</dbReference>
<dbReference type="Pfam" id="PF00903">
    <property type="entry name" value="Glyoxalase"/>
    <property type="match status" value="1"/>
</dbReference>
<dbReference type="Gene3D" id="3.10.180.10">
    <property type="entry name" value="2,3-Dihydroxybiphenyl 1,2-Dioxygenase, domain 1"/>
    <property type="match status" value="1"/>
</dbReference>
<dbReference type="KEGG" id="mmag:MMAD_08800"/>
<evidence type="ECO:0000259" key="2">
    <source>
        <dbReference type="PROSITE" id="PS51819"/>
    </source>
</evidence>
<feature type="region of interest" description="Disordered" evidence="1">
    <location>
        <begin position="135"/>
        <end position="168"/>
    </location>
</feature>
<proteinExistence type="predicted"/>
<organism evidence="3 4">
    <name type="scientific">Mycolicibacterium madagascariense</name>
    <dbReference type="NCBI Taxonomy" id="212765"/>
    <lineage>
        <taxon>Bacteria</taxon>
        <taxon>Bacillati</taxon>
        <taxon>Actinomycetota</taxon>
        <taxon>Actinomycetes</taxon>
        <taxon>Mycobacteriales</taxon>
        <taxon>Mycobacteriaceae</taxon>
        <taxon>Mycolicibacterium</taxon>
    </lineage>
</organism>
<dbReference type="AlphaFoldDB" id="A0A7I7XBA5"/>
<keyword evidence="4" id="KW-1185">Reference proteome</keyword>